<dbReference type="CDD" id="cd07560">
    <property type="entry name" value="Peptidase_S41_CPP"/>
    <property type="match status" value="1"/>
</dbReference>
<evidence type="ECO:0000256" key="1">
    <source>
        <dbReference type="ARBA" id="ARBA00009179"/>
    </source>
</evidence>
<evidence type="ECO:0000313" key="9">
    <source>
        <dbReference type="EMBL" id="MET4757885.1"/>
    </source>
</evidence>
<evidence type="ECO:0000256" key="2">
    <source>
        <dbReference type="ARBA" id="ARBA00022670"/>
    </source>
</evidence>
<reference evidence="9 10" key="1">
    <citation type="submission" date="2024-06" db="EMBL/GenBank/DDBJ databases">
        <title>Genomic Encyclopedia of Type Strains, Phase V (KMG-V): Genome sequencing to study the core and pangenomes of soil and plant-associated prokaryotes.</title>
        <authorList>
            <person name="Whitman W."/>
        </authorList>
    </citation>
    <scope>NUCLEOTIDE SEQUENCE [LARGE SCALE GENOMIC DNA]</scope>
    <source>
        <strain evidence="9 10">NE40</strain>
    </source>
</reference>
<feature type="region of interest" description="Disordered" evidence="6">
    <location>
        <begin position="413"/>
        <end position="441"/>
    </location>
</feature>
<keyword evidence="3 5" id="KW-0378">Hydrolase</keyword>
<dbReference type="RefSeq" id="WP_354008007.1">
    <property type="nucleotide sequence ID" value="NZ_JBEWTA010000001.1"/>
</dbReference>
<dbReference type="GO" id="GO:0004252">
    <property type="term" value="F:serine-type endopeptidase activity"/>
    <property type="evidence" value="ECO:0007669"/>
    <property type="project" value="UniProtKB-EC"/>
</dbReference>
<evidence type="ECO:0000259" key="8">
    <source>
        <dbReference type="PROSITE" id="PS50106"/>
    </source>
</evidence>
<dbReference type="Gene3D" id="2.30.42.10">
    <property type="match status" value="1"/>
</dbReference>
<dbReference type="Pfam" id="PF13180">
    <property type="entry name" value="PDZ_2"/>
    <property type="match status" value="1"/>
</dbReference>
<dbReference type="Pfam" id="PF22694">
    <property type="entry name" value="CtpB_N-like"/>
    <property type="match status" value="1"/>
</dbReference>
<evidence type="ECO:0000256" key="6">
    <source>
        <dbReference type="SAM" id="MobiDB-lite"/>
    </source>
</evidence>
<evidence type="ECO:0000313" key="10">
    <source>
        <dbReference type="Proteomes" id="UP001549366"/>
    </source>
</evidence>
<dbReference type="Proteomes" id="UP001549366">
    <property type="component" value="Unassembled WGS sequence"/>
</dbReference>
<name>A0ABV2SJF8_9GAMM</name>
<feature type="compositionally biased region" description="Basic and acidic residues" evidence="6">
    <location>
        <begin position="32"/>
        <end position="43"/>
    </location>
</feature>
<dbReference type="PANTHER" id="PTHR32060:SF30">
    <property type="entry name" value="CARBOXY-TERMINAL PROCESSING PROTEASE CTPA"/>
    <property type="match status" value="1"/>
</dbReference>
<dbReference type="CDD" id="cd06782">
    <property type="entry name" value="cpPDZ_CPP-like"/>
    <property type="match status" value="1"/>
</dbReference>
<comment type="caution">
    <text evidence="9">The sequence shown here is derived from an EMBL/GenBank/DDBJ whole genome shotgun (WGS) entry which is preliminary data.</text>
</comment>
<dbReference type="SUPFAM" id="SSF50156">
    <property type="entry name" value="PDZ domain-like"/>
    <property type="match status" value="1"/>
</dbReference>
<accession>A0ABV2SJF8</accession>
<dbReference type="InterPro" id="IPR055210">
    <property type="entry name" value="CtpA/B_N"/>
</dbReference>
<protein>
    <submittedName>
        <fullName evidence="9">Carboxyl-terminal processing protease</fullName>
        <ecNumber evidence="9">3.4.21.102</ecNumber>
    </submittedName>
</protein>
<dbReference type="Gene3D" id="3.30.750.44">
    <property type="match status" value="1"/>
</dbReference>
<sequence length="479" mass="51858">MTTTFRFNRLLLASILALSTGYSPIGLTAPVGEKEQPVKEASKSTDSSSSENAKAASEKGRLPLEELRTFTEVMQRIKTAYVEEVDDKTLLENAIKGMLSGLDPHSDYLKPDDFKELEINTSGQFGGLGIEVGMEDGFIKVISPIDDTPAQKAGIQPGDLIIKLDDTSVKGMTLMDSVDRMRGKPGEPIKLTIVREGEPKPLEITVKRDIIKVQSVRSKTLEDGYGYIRLSQFQSDSDKELLAHLGKLKKAQKDEKLKGLVLDLRNNPGGVLQAAVGVVDSFIKEGLIVYTKGRIPNSDLKFNASSVDPSNGVPLVVLINGGSASASEIVAGALQDHHRAVLLGTQTFGKGSVQTVLPLSVDSERGLKLTTALYYTPSGRSIQAEGIKPDIVLPRAKVTPIESVEQYKEANLQGHLSNGNGKKAKATDKKETKPEKSLAEEDYQLSQALNVLKGMHIGAWKKEETAKKASKQPQQADAK</sequence>
<dbReference type="InterPro" id="IPR005151">
    <property type="entry name" value="Tail-specific_protease"/>
</dbReference>
<feature type="compositionally biased region" description="Basic and acidic residues" evidence="6">
    <location>
        <begin position="425"/>
        <end position="439"/>
    </location>
</feature>
<proteinExistence type="inferred from homology"/>
<dbReference type="EC" id="3.4.21.102" evidence="9"/>
<dbReference type="GO" id="GO:0006508">
    <property type="term" value="P:proteolysis"/>
    <property type="evidence" value="ECO:0007669"/>
    <property type="project" value="UniProtKB-KW"/>
</dbReference>
<dbReference type="InterPro" id="IPR029045">
    <property type="entry name" value="ClpP/crotonase-like_dom_sf"/>
</dbReference>
<dbReference type="NCBIfam" id="TIGR00225">
    <property type="entry name" value="prc"/>
    <property type="match status" value="1"/>
</dbReference>
<gene>
    <name evidence="9" type="ORF">V5J35_003077</name>
</gene>
<dbReference type="InterPro" id="IPR036034">
    <property type="entry name" value="PDZ_sf"/>
</dbReference>
<feature type="compositionally biased region" description="Low complexity" evidence="6">
    <location>
        <begin position="44"/>
        <end position="55"/>
    </location>
</feature>
<evidence type="ECO:0000256" key="5">
    <source>
        <dbReference type="RuleBase" id="RU004404"/>
    </source>
</evidence>
<organism evidence="9 10">
    <name type="scientific">Endozoicomonas lisbonensis</name>
    <dbReference type="NCBI Taxonomy" id="3120522"/>
    <lineage>
        <taxon>Bacteria</taxon>
        <taxon>Pseudomonadati</taxon>
        <taxon>Pseudomonadota</taxon>
        <taxon>Gammaproteobacteria</taxon>
        <taxon>Oceanospirillales</taxon>
        <taxon>Endozoicomonadaceae</taxon>
        <taxon>Endozoicomonas</taxon>
    </lineage>
</organism>
<comment type="similarity">
    <text evidence="1 5">Belongs to the peptidase S41A family.</text>
</comment>
<dbReference type="PANTHER" id="PTHR32060">
    <property type="entry name" value="TAIL-SPECIFIC PROTEASE"/>
    <property type="match status" value="1"/>
</dbReference>
<feature type="signal peptide" evidence="7">
    <location>
        <begin position="1"/>
        <end position="28"/>
    </location>
</feature>
<dbReference type="Gene3D" id="3.90.226.10">
    <property type="entry name" value="2-enoyl-CoA Hydratase, Chain A, domain 1"/>
    <property type="match status" value="1"/>
</dbReference>
<dbReference type="Pfam" id="PF03572">
    <property type="entry name" value="Peptidase_S41"/>
    <property type="match status" value="1"/>
</dbReference>
<feature type="chain" id="PRO_5046868778" evidence="7">
    <location>
        <begin position="29"/>
        <end position="479"/>
    </location>
</feature>
<evidence type="ECO:0000256" key="3">
    <source>
        <dbReference type="ARBA" id="ARBA00022801"/>
    </source>
</evidence>
<dbReference type="SMART" id="SM00245">
    <property type="entry name" value="TSPc"/>
    <property type="match status" value="1"/>
</dbReference>
<dbReference type="InterPro" id="IPR001478">
    <property type="entry name" value="PDZ"/>
</dbReference>
<dbReference type="SMART" id="SM00228">
    <property type="entry name" value="PDZ"/>
    <property type="match status" value="1"/>
</dbReference>
<feature type="domain" description="PDZ" evidence="8">
    <location>
        <begin position="114"/>
        <end position="182"/>
    </location>
</feature>
<keyword evidence="7" id="KW-0732">Signal</keyword>
<dbReference type="SUPFAM" id="SSF52096">
    <property type="entry name" value="ClpP/crotonase"/>
    <property type="match status" value="1"/>
</dbReference>
<dbReference type="PROSITE" id="PS50106">
    <property type="entry name" value="PDZ"/>
    <property type="match status" value="1"/>
</dbReference>
<dbReference type="InterPro" id="IPR004447">
    <property type="entry name" value="Peptidase_S41A"/>
</dbReference>
<keyword evidence="2 5" id="KW-0645">Protease</keyword>
<dbReference type="EMBL" id="JBEWTB010000002">
    <property type="protein sequence ID" value="MET4757885.1"/>
    <property type="molecule type" value="Genomic_DNA"/>
</dbReference>
<keyword evidence="4 5" id="KW-0720">Serine protease</keyword>
<keyword evidence="10" id="KW-1185">Reference proteome</keyword>
<feature type="region of interest" description="Disordered" evidence="6">
    <location>
        <begin position="28"/>
        <end position="60"/>
    </location>
</feature>
<evidence type="ECO:0000256" key="4">
    <source>
        <dbReference type="ARBA" id="ARBA00022825"/>
    </source>
</evidence>
<evidence type="ECO:0000256" key="7">
    <source>
        <dbReference type="SAM" id="SignalP"/>
    </source>
</evidence>